<keyword evidence="3" id="KW-0449">Lipoprotein</keyword>
<evidence type="ECO:0000256" key="1">
    <source>
        <dbReference type="ARBA" id="ARBA00010634"/>
    </source>
</evidence>
<dbReference type="FunCoup" id="A0LN70">
    <property type="interactions" value="75"/>
</dbReference>
<dbReference type="PANTHER" id="PTHR30035">
    <property type="entry name" value="LIPOPROTEIN VACJ-RELATED"/>
    <property type="match status" value="1"/>
</dbReference>
<reference evidence="3 4" key="1">
    <citation type="submission" date="2006-10" db="EMBL/GenBank/DDBJ databases">
        <title>Complete sequence of Syntrophobacter fumaroxidans MPOB.</title>
        <authorList>
            <consortium name="US DOE Joint Genome Institute"/>
            <person name="Copeland A."/>
            <person name="Lucas S."/>
            <person name="Lapidus A."/>
            <person name="Barry K."/>
            <person name="Detter J.C."/>
            <person name="Glavina del Rio T."/>
            <person name="Hammon N."/>
            <person name="Israni S."/>
            <person name="Pitluck S."/>
            <person name="Goltsman E.G."/>
            <person name="Martinez M."/>
            <person name="Schmutz J."/>
            <person name="Larimer F."/>
            <person name="Land M."/>
            <person name="Hauser L."/>
            <person name="Kyrpides N."/>
            <person name="Kim E."/>
            <person name="Boone D.R."/>
            <person name="Brockman F."/>
            <person name="Culley D."/>
            <person name="Ferry J."/>
            <person name="Gunsalus R."/>
            <person name="McInerney M.J."/>
            <person name="Morrison M."/>
            <person name="Plugge C."/>
            <person name="Rohlin L."/>
            <person name="Scholten J."/>
            <person name="Sieber J."/>
            <person name="Stams A.J.M."/>
            <person name="Worm P."/>
            <person name="Henstra A.M."/>
            <person name="Richardson P."/>
        </authorList>
    </citation>
    <scope>NUCLEOTIDE SEQUENCE [LARGE SCALE GENOMIC DNA]</scope>
    <source>
        <strain evidence="4">DSM 10017 / MPOB</strain>
    </source>
</reference>
<protein>
    <submittedName>
        <fullName evidence="3">VacJ family lipoprotein</fullName>
    </submittedName>
</protein>
<evidence type="ECO:0000313" key="4">
    <source>
        <dbReference type="Proteomes" id="UP000001784"/>
    </source>
</evidence>
<dbReference type="PANTHER" id="PTHR30035:SF3">
    <property type="entry name" value="INTERMEMBRANE PHOSPHOLIPID TRANSPORT SYSTEM LIPOPROTEIN MLAA"/>
    <property type="match status" value="1"/>
</dbReference>
<dbReference type="GO" id="GO:0120010">
    <property type="term" value="P:intermembrane phospholipid transfer"/>
    <property type="evidence" value="ECO:0007669"/>
    <property type="project" value="TreeGrafter"/>
</dbReference>
<dbReference type="GO" id="GO:0016020">
    <property type="term" value="C:membrane"/>
    <property type="evidence" value="ECO:0007669"/>
    <property type="project" value="InterPro"/>
</dbReference>
<dbReference type="eggNOG" id="COG2853">
    <property type="taxonomic scope" value="Bacteria"/>
</dbReference>
<sequence>MERVLRVVSIFAVLLLLAPVLADLGSGAGARRVQGVAFAAGAGNNEERAAPAAEPISDPLEKLNRGIFKLNDRLYFWVMKPTATVYSWYFPEGFRICVRNAFTNFMFPVRFINNVLQGKFQYAGTEAGRFAVNSTLGFAGMWDIAARDFGLVVRDEDFGQTLGAWGAGSGFYIVLPVFGPSNVRDTVGLGVDSVMNPVFWLASTPVSAGVKAGKTVNSMSLRIGEYEDFKKSALDPYISMREAYTQYRAEEMAK</sequence>
<dbReference type="InterPro" id="IPR007428">
    <property type="entry name" value="MlaA"/>
</dbReference>
<comment type="similarity">
    <text evidence="1">Belongs to the MlaA family.</text>
</comment>
<evidence type="ECO:0000313" key="3">
    <source>
        <dbReference type="EMBL" id="ABK18872.1"/>
    </source>
</evidence>
<dbReference type="KEGG" id="sfu:Sfum_3199"/>
<name>A0LN70_SYNFM</name>
<dbReference type="AlphaFoldDB" id="A0LN70"/>
<dbReference type="HOGENOM" id="CLU_059326_2_1_7"/>
<accession>A0LN70</accession>
<keyword evidence="2" id="KW-0732">Signal</keyword>
<dbReference type="PRINTS" id="PR01805">
    <property type="entry name" value="VACJLIPOPROT"/>
</dbReference>
<dbReference type="RefSeq" id="WP_011699997.1">
    <property type="nucleotide sequence ID" value="NC_008554.1"/>
</dbReference>
<dbReference type="EMBL" id="CP000478">
    <property type="protein sequence ID" value="ABK18872.1"/>
    <property type="molecule type" value="Genomic_DNA"/>
</dbReference>
<dbReference type="Proteomes" id="UP000001784">
    <property type="component" value="Chromosome"/>
</dbReference>
<organism evidence="3 4">
    <name type="scientific">Syntrophobacter fumaroxidans (strain DSM 10017 / MPOB)</name>
    <dbReference type="NCBI Taxonomy" id="335543"/>
    <lineage>
        <taxon>Bacteria</taxon>
        <taxon>Pseudomonadati</taxon>
        <taxon>Thermodesulfobacteriota</taxon>
        <taxon>Syntrophobacteria</taxon>
        <taxon>Syntrophobacterales</taxon>
        <taxon>Syntrophobacteraceae</taxon>
        <taxon>Syntrophobacter</taxon>
    </lineage>
</organism>
<dbReference type="InParanoid" id="A0LN70"/>
<gene>
    <name evidence="3" type="ordered locus">Sfum_3199</name>
</gene>
<proteinExistence type="inferred from homology"/>
<dbReference type="Pfam" id="PF04333">
    <property type="entry name" value="MlaA"/>
    <property type="match status" value="1"/>
</dbReference>
<dbReference type="STRING" id="335543.Sfum_3199"/>
<evidence type="ECO:0000256" key="2">
    <source>
        <dbReference type="ARBA" id="ARBA00022729"/>
    </source>
</evidence>
<keyword evidence="4" id="KW-1185">Reference proteome</keyword>